<sequence>NNDDDDNDDEDDDSENVVPTFLTCMSDETSRISKVRSSPGCPAPTKKVATEEFNVIKNKVNDPAKPDDYYDLVGKTWASKMRNLKSPNMKLIAEKVINDILFDAEMDTLNPPHTGYKGPYNPAQSQNYTQVFQNTFPRPFLNRQPQLFLEKSASSNTKAMSVSQSFATQNQQGSAPSS</sequence>
<dbReference type="EMBL" id="GEBQ01030892">
    <property type="protein sequence ID" value="JAT09085.1"/>
    <property type="molecule type" value="Transcribed_RNA"/>
</dbReference>
<evidence type="ECO:0000256" key="1">
    <source>
        <dbReference type="SAM" id="MobiDB-lite"/>
    </source>
</evidence>
<gene>
    <name evidence="2" type="ORF">g.53990</name>
</gene>
<name>A0A1B6KCF2_9HEMI</name>
<proteinExistence type="predicted"/>
<evidence type="ECO:0000313" key="2">
    <source>
        <dbReference type="EMBL" id="JAT09085.1"/>
    </source>
</evidence>
<feature type="non-terminal residue" evidence="2">
    <location>
        <position position="178"/>
    </location>
</feature>
<dbReference type="AlphaFoldDB" id="A0A1B6KCF2"/>
<reference evidence="2" key="1">
    <citation type="submission" date="2015-11" db="EMBL/GenBank/DDBJ databases">
        <title>De novo transcriptome assembly of four potential Pierce s Disease insect vectors from Arizona vineyards.</title>
        <authorList>
            <person name="Tassone E.E."/>
        </authorList>
    </citation>
    <scope>NUCLEOTIDE SEQUENCE</scope>
</reference>
<accession>A0A1B6KCF2</accession>
<protein>
    <submittedName>
        <fullName evidence="2">Uncharacterized protein</fullName>
    </submittedName>
</protein>
<feature type="non-terminal residue" evidence="2">
    <location>
        <position position="1"/>
    </location>
</feature>
<feature type="region of interest" description="Disordered" evidence="1">
    <location>
        <begin position="159"/>
        <end position="178"/>
    </location>
</feature>
<organism evidence="2">
    <name type="scientific">Graphocephala atropunctata</name>
    <dbReference type="NCBI Taxonomy" id="36148"/>
    <lineage>
        <taxon>Eukaryota</taxon>
        <taxon>Metazoa</taxon>
        <taxon>Ecdysozoa</taxon>
        <taxon>Arthropoda</taxon>
        <taxon>Hexapoda</taxon>
        <taxon>Insecta</taxon>
        <taxon>Pterygota</taxon>
        <taxon>Neoptera</taxon>
        <taxon>Paraneoptera</taxon>
        <taxon>Hemiptera</taxon>
        <taxon>Auchenorrhyncha</taxon>
        <taxon>Membracoidea</taxon>
        <taxon>Cicadellidae</taxon>
        <taxon>Cicadellinae</taxon>
        <taxon>Cicadellini</taxon>
        <taxon>Graphocephala</taxon>
    </lineage>
</organism>